<gene>
    <name evidence="1" type="ORF">AFCDBAGC_4869</name>
</gene>
<dbReference type="RefSeq" id="WP_238273192.1">
    <property type="nucleotide sequence ID" value="NZ_BPQG01000107.1"/>
</dbReference>
<dbReference type="EMBL" id="BPQG01000107">
    <property type="protein sequence ID" value="GJD46984.1"/>
    <property type="molecule type" value="Genomic_DNA"/>
</dbReference>
<sequence length="90" mass="10050">MMLRSLALLRQTAQPTSVIGDGDGHITIVDGGTDYARPWHWHDGLMMLLPWFGVLNLKHEGRRDGDWVSDDRFAVVPAMHPHDTSACRSG</sequence>
<proteinExistence type="predicted"/>
<name>A0ABQ4QQH1_9HYPH</name>
<reference evidence="1 2" key="1">
    <citation type="journal article" date="2021" name="Front. Microbiol.">
        <title>Comprehensive Comparative Genomics and Phenotyping of Methylobacterium Species.</title>
        <authorList>
            <person name="Alessa O."/>
            <person name="Ogura Y."/>
            <person name="Fujitani Y."/>
            <person name="Takami H."/>
            <person name="Hayashi T."/>
            <person name="Sahin N."/>
            <person name="Tani A."/>
        </authorList>
    </citation>
    <scope>NUCLEOTIDE SEQUENCE [LARGE SCALE GENOMIC DNA]</scope>
    <source>
        <strain evidence="1 2">DSM 23679</strain>
    </source>
</reference>
<dbReference type="Proteomes" id="UP001055117">
    <property type="component" value="Unassembled WGS sequence"/>
</dbReference>
<organism evidence="1 2">
    <name type="scientific">Methylobacterium cerastii</name>
    <dbReference type="NCBI Taxonomy" id="932741"/>
    <lineage>
        <taxon>Bacteria</taxon>
        <taxon>Pseudomonadati</taxon>
        <taxon>Pseudomonadota</taxon>
        <taxon>Alphaproteobacteria</taxon>
        <taxon>Hyphomicrobiales</taxon>
        <taxon>Methylobacteriaceae</taxon>
        <taxon>Methylobacterium</taxon>
    </lineage>
</organism>
<keyword evidence="2" id="KW-1185">Reference proteome</keyword>
<protein>
    <submittedName>
        <fullName evidence="1">Uncharacterized protein</fullName>
    </submittedName>
</protein>
<evidence type="ECO:0000313" key="1">
    <source>
        <dbReference type="EMBL" id="GJD46984.1"/>
    </source>
</evidence>
<evidence type="ECO:0000313" key="2">
    <source>
        <dbReference type="Proteomes" id="UP001055117"/>
    </source>
</evidence>
<comment type="caution">
    <text evidence="1">The sequence shown here is derived from an EMBL/GenBank/DDBJ whole genome shotgun (WGS) entry which is preliminary data.</text>
</comment>
<accession>A0ABQ4QQH1</accession>